<dbReference type="PROSITE" id="PS50893">
    <property type="entry name" value="ABC_TRANSPORTER_2"/>
    <property type="match status" value="1"/>
</dbReference>
<dbReference type="InterPro" id="IPR051120">
    <property type="entry name" value="ABC_AA/LPS_Transport"/>
</dbReference>
<name>A0A7C5Q3L7_CALS0</name>
<keyword evidence="3 5" id="KW-0067">ATP-binding</keyword>
<comment type="caution">
    <text evidence="5">The sequence shown here is derived from an EMBL/GenBank/DDBJ whole genome shotgun (WGS) entry which is preliminary data.</text>
</comment>
<sequence>MLKVVNVAKKFGELEALSGISFEVRQGECVGIIGPNGAGKTTLFNIISGFMKPTVGKVEFMGFDVTGKPPHELVKRGIVRTFQVMKIFKTMTVKESLSVVNDNVGWLIDQIGLSGKENNPVRDLPQGDLRRLSIAMALAAKPKLLLLDEPFSGLSPREGAELGLVLESLRKNGLTMVIVEHKLRELFNHVSRVLVLNYGRLICEGSPEEVVENRKVVEAYLGVGYDGS</sequence>
<accession>A0A7C5Q3L7</accession>
<evidence type="ECO:0000313" key="5">
    <source>
        <dbReference type="EMBL" id="HHK67889.1"/>
    </source>
</evidence>
<dbReference type="Gene3D" id="3.40.50.300">
    <property type="entry name" value="P-loop containing nucleotide triphosphate hydrolases"/>
    <property type="match status" value="1"/>
</dbReference>
<dbReference type="PANTHER" id="PTHR45772">
    <property type="entry name" value="CONSERVED COMPONENT OF ABC TRANSPORTER FOR NATURAL AMINO ACIDS-RELATED"/>
    <property type="match status" value="1"/>
</dbReference>
<dbReference type="InterPro" id="IPR003593">
    <property type="entry name" value="AAA+_ATPase"/>
</dbReference>
<protein>
    <submittedName>
        <fullName evidence="5">ATP-binding cassette domain-containing protein</fullName>
    </submittedName>
</protein>
<gene>
    <name evidence="5" type="ORF">ENM11_01870</name>
</gene>
<proteinExistence type="predicted"/>
<keyword evidence="2" id="KW-0547">Nucleotide-binding</keyword>
<dbReference type="PANTHER" id="PTHR45772:SF9">
    <property type="entry name" value="CONSERVED COMPONENT OF ABC TRANSPORTER FOR NATURAL AMINO ACIDS"/>
    <property type="match status" value="1"/>
</dbReference>
<dbReference type="Pfam" id="PF00005">
    <property type="entry name" value="ABC_tran"/>
    <property type="match status" value="1"/>
</dbReference>
<evidence type="ECO:0000256" key="3">
    <source>
        <dbReference type="ARBA" id="ARBA00022840"/>
    </source>
</evidence>
<reference evidence="5" key="1">
    <citation type="journal article" date="2020" name="mSystems">
        <title>Genome- and Community-Level Interaction Insights into Carbon Utilization and Element Cycling Functions of Hydrothermarchaeota in Hydrothermal Sediment.</title>
        <authorList>
            <person name="Zhou Z."/>
            <person name="Liu Y."/>
            <person name="Xu W."/>
            <person name="Pan J."/>
            <person name="Luo Z.H."/>
            <person name="Li M."/>
        </authorList>
    </citation>
    <scope>NUCLEOTIDE SEQUENCE [LARGE SCALE GENOMIC DNA]</scope>
    <source>
        <strain evidence="5">SpSt-1056</strain>
    </source>
</reference>
<dbReference type="EMBL" id="DRWN01000018">
    <property type="protein sequence ID" value="HHK67889.1"/>
    <property type="molecule type" value="Genomic_DNA"/>
</dbReference>
<evidence type="ECO:0000256" key="1">
    <source>
        <dbReference type="ARBA" id="ARBA00022448"/>
    </source>
</evidence>
<keyword evidence="1" id="KW-0813">Transport</keyword>
<dbReference type="AlphaFoldDB" id="A0A7C5Q3L7"/>
<organism evidence="5">
    <name type="scientific">Caldiarchaeum subterraneum</name>
    <dbReference type="NCBI Taxonomy" id="311458"/>
    <lineage>
        <taxon>Archaea</taxon>
        <taxon>Nitrososphaerota</taxon>
        <taxon>Candidatus Caldarchaeales</taxon>
        <taxon>Candidatus Caldarchaeaceae</taxon>
        <taxon>Candidatus Caldarchaeum</taxon>
    </lineage>
</organism>
<dbReference type="GO" id="GO:0016887">
    <property type="term" value="F:ATP hydrolysis activity"/>
    <property type="evidence" value="ECO:0007669"/>
    <property type="project" value="InterPro"/>
</dbReference>
<dbReference type="SUPFAM" id="SSF52540">
    <property type="entry name" value="P-loop containing nucleoside triphosphate hydrolases"/>
    <property type="match status" value="1"/>
</dbReference>
<dbReference type="SMART" id="SM00382">
    <property type="entry name" value="AAA"/>
    <property type="match status" value="1"/>
</dbReference>
<evidence type="ECO:0000259" key="4">
    <source>
        <dbReference type="PROSITE" id="PS50893"/>
    </source>
</evidence>
<dbReference type="InterPro" id="IPR003439">
    <property type="entry name" value="ABC_transporter-like_ATP-bd"/>
</dbReference>
<dbReference type="GO" id="GO:0005886">
    <property type="term" value="C:plasma membrane"/>
    <property type="evidence" value="ECO:0007669"/>
    <property type="project" value="TreeGrafter"/>
</dbReference>
<dbReference type="InterPro" id="IPR027417">
    <property type="entry name" value="P-loop_NTPase"/>
</dbReference>
<dbReference type="InterPro" id="IPR032823">
    <property type="entry name" value="BCA_ABC_TP_C"/>
</dbReference>
<dbReference type="GO" id="GO:0005524">
    <property type="term" value="F:ATP binding"/>
    <property type="evidence" value="ECO:0007669"/>
    <property type="project" value="UniProtKB-KW"/>
</dbReference>
<dbReference type="Pfam" id="PF12399">
    <property type="entry name" value="BCA_ABC_TP_C"/>
    <property type="match status" value="1"/>
</dbReference>
<feature type="domain" description="ABC transporter" evidence="4">
    <location>
        <begin position="2"/>
        <end position="223"/>
    </location>
</feature>
<evidence type="ECO:0000256" key="2">
    <source>
        <dbReference type="ARBA" id="ARBA00022741"/>
    </source>
</evidence>